<feature type="transmembrane region" description="Helical" evidence="1">
    <location>
        <begin position="511"/>
        <end position="537"/>
    </location>
</feature>
<feature type="transmembrane region" description="Helical" evidence="1">
    <location>
        <begin position="402"/>
        <end position="424"/>
    </location>
</feature>
<protein>
    <recommendedName>
        <fullName evidence="4">ABC-2 type transport system permease protein</fullName>
    </recommendedName>
</protein>
<dbReference type="InterPro" id="IPR046264">
    <property type="entry name" value="DUF6297"/>
</dbReference>
<feature type="transmembrane region" description="Helical" evidence="1">
    <location>
        <begin position="172"/>
        <end position="194"/>
    </location>
</feature>
<feature type="transmembrane region" description="Helical" evidence="1">
    <location>
        <begin position="95"/>
        <end position="113"/>
    </location>
</feature>
<dbReference type="Proteomes" id="UP000184390">
    <property type="component" value="Unassembled WGS sequence"/>
</dbReference>
<evidence type="ECO:0000313" key="2">
    <source>
        <dbReference type="EMBL" id="SHI69634.1"/>
    </source>
</evidence>
<feature type="transmembrane region" description="Helical" evidence="1">
    <location>
        <begin position="206"/>
        <end position="225"/>
    </location>
</feature>
<name>A0ABY1I6S8_9ACTO</name>
<comment type="caution">
    <text evidence="2">The sequence shown here is derived from an EMBL/GenBank/DDBJ whole genome shotgun (WGS) entry which is preliminary data.</text>
</comment>
<sequence>MRRMRAPVEGGLDDVSSLGLDDPALLPDGAALRRWVRRHTLSRGIWALIGDIYSALLGAAVLGALVVPRVVGVVPLASGDAARGGLGALSSLRPGWLVIASVLLGLSLLVGPLHRLGPLFLRPFEAAWMLPLPGCRAGLLNPIARTEIVIAALVGALVGALLSVLISADAALLGGAALLGSGAGAALIAGLIHLQITGRHPGGPRFGLLAGAGLAVLASVLAPPLPRTASAGASVLLGSVWWVAVLASWRRLGRAMPLLDDARILDAVARSLGAHVSLLSLDTRSLGRVLAAPPRRPSRRSSMPMARLGARFPRWARAVIAIAQGDALLARREPHRPIQMLVGLLIALVPQLVPGVGRIPCAIAYVLGGWVTTLAVAEPARRAWFDPGLDASWPVRPGVVRLGHLAVPAAGMMLWTTAATAPLWGRMTGTIRRVLPGGAVVEAAGSMGGAVGLVLLAGISWAGAALRSGYRRTPDFSAGLVASPMGSLPPGAVEMLVSGPDAALVGCLPMLLVIAGAPAVPIVLALQALVTVFVVAWGMSVEE</sequence>
<dbReference type="EMBL" id="FQYL01000004">
    <property type="protein sequence ID" value="SHI69634.1"/>
    <property type="molecule type" value="Genomic_DNA"/>
</dbReference>
<feature type="transmembrane region" description="Helical" evidence="1">
    <location>
        <begin position="231"/>
        <end position="249"/>
    </location>
</feature>
<gene>
    <name evidence="2" type="ORF">SAMN05216246_10425</name>
</gene>
<feature type="transmembrane region" description="Helical" evidence="1">
    <location>
        <begin position="44"/>
        <end position="67"/>
    </location>
</feature>
<evidence type="ECO:0000313" key="3">
    <source>
        <dbReference type="Proteomes" id="UP000184390"/>
    </source>
</evidence>
<dbReference type="Pfam" id="PF19814">
    <property type="entry name" value="DUF6297"/>
    <property type="match status" value="1"/>
</dbReference>
<evidence type="ECO:0008006" key="4">
    <source>
        <dbReference type="Google" id="ProtNLM"/>
    </source>
</evidence>
<proteinExistence type="predicted"/>
<accession>A0ABY1I6S8</accession>
<evidence type="ECO:0000256" key="1">
    <source>
        <dbReference type="SAM" id="Phobius"/>
    </source>
</evidence>
<reference evidence="2 3" key="1">
    <citation type="submission" date="2016-11" db="EMBL/GenBank/DDBJ databases">
        <authorList>
            <person name="Varghese N."/>
            <person name="Submissions S."/>
        </authorList>
    </citation>
    <scope>NUCLEOTIDE SEQUENCE [LARGE SCALE GENOMIC DNA]</scope>
    <source>
        <strain evidence="2 3">PA</strain>
    </source>
</reference>
<organism evidence="2 3">
    <name type="scientific">Actinomyces denticolens</name>
    <dbReference type="NCBI Taxonomy" id="52767"/>
    <lineage>
        <taxon>Bacteria</taxon>
        <taxon>Bacillati</taxon>
        <taxon>Actinomycetota</taxon>
        <taxon>Actinomycetes</taxon>
        <taxon>Actinomycetales</taxon>
        <taxon>Actinomycetaceae</taxon>
        <taxon>Actinomyces</taxon>
    </lineage>
</organism>
<keyword evidence="1" id="KW-0472">Membrane</keyword>
<feature type="transmembrane region" description="Helical" evidence="1">
    <location>
        <begin position="148"/>
        <end position="166"/>
    </location>
</feature>
<keyword evidence="1" id="KW-0812">Transmembrane</keyword>
<keyword evidence="3" id="KW-1185">Reference proteome</keyword>
<keyword evidence="1" id="KW-1133">Transmembrane helix</keyword>
<feature type="transmembrane region" description="Helical" evidence="1">
    <location>
        <begin position="444"/>
        <end position="466"/>
    </location>
</feature>